<dbReference type="InterPro" id="IPR013108">
    <property type="entry name" value="Amidohydro_3"/>
</dbReference>
<dbReference type="SUPFAM" id="SSF51556">
    <property type="entry name" value="Metallo-dependent hydrolases"/>
    <property type="match status" value="1"/>
</dbReference>
<dbReference type="OrthoDB" id="9766983at2"/>
<sequence>MQGGSPRWDVLFRNALVFDGTGAPPRVQDVAVAQGRIAAIGPDLPTADAREVVEVGQRWLMPGLLDIHTHFDLEVEVEPQLPEAVRHGTTTVVVANCSLGLAYGAQRRDGADPIVDCFARVENVPKPVLRKVADRVTWSTSAEYLDHLDRLPLGPNIAPMIPHSMLRIEVMGLRDSISRDPTEAELARMEALVEQGMREGYIGFSTDALPFHFLANAPNTHKQIPTQFASFAELKRLTAVVRRWGRVWQATPPKDDKLAVFRNFLLTSGRLYGRTLKTTAVAAIDVTTNRSIVRLGLFLSRLLNSRLVRGLFRFQALSAPFKIWSDGVVTPIAEEVPELRRLNECDLEDRAGRARIMNDPQWVADFRRMWMKGKRGFGLARLKRWLRLDDNVLTRDLRDMTIDSCPVPDWSGETMQAVFDRLVEWQRSGHGARSAAEAEAFASFPRPIADDCDFFLHLLRRYDTDLRWWTVTANRDPELTKALLFHPLLLPGFNDSGAHLTNMAFYDGNLRTLKLAQEDGLARVAHAVHRLTQEPAEFFGLDVGVLRVGAQADIVVIDPQALRRYDPEAAVRYIWREVFSHHQLVNRPEGVVTHVMIGGRMAWRDGAYTAAYGRERFGRVLRHVEHEYRPAALALAA</sequence>
<dbReference type="GO" id="GO:0016812">
    <property type="term" value="F:hydrolase activity, acting on carbon-nitrogen (but not peptide) bonds, in cyclic amides"/>
    <property type="evidence" value="ECO:0007669"/>
    <property type="project" value="TreeGrafter"/>
</dbReference>
<organism evidence="2 3">
    <name type="scientific">Fontimonas thermophila</name>
    <dbReference type="NCBI Taxonomy" id="1076937"/>
    <lineage>
        <taxon>Bacteria</taxon>
        <taxon>Pseudomonadati</taxon>
        <taxon>Pseudomonadota</taxon>
        <taxon>Gammaproteobacteria</taxon>
        <taxon>Nevskiales</taxon>
        <taxon>Nevskiaceae</taxon>
        <taxon>Fontimonas</taxon>
    </lineage>
</organism>
<dbReference type="SUPFAM" id="SSF51338">
    <property type="entry name" value="Composite domain of metallo-dependent hydrolases"/>
    <property type="match status" value="1"/>
</dbReference>
<dbReference type="EMBL" id="FOOC01000003">
    <property type="protein sequence ID" value="SFF39598.1"/>
    <property type="molecule type" value="Genomic_DNA"/>
</dbReference>
<dbReference type="STRING" id="1076937.SAMN04488120_103188"/>
<keyword evidence="3" id="KW-1185">Reference proteome</keyword>
<dbReference type="PANTHER" id="PTHR11647:SF1">
    <property type="entry name" value="COLLAPSIN RESPONSE MEDIATOR PROTEIN"/>
    <property type="match status" value="1"/>
</dbReference>
<name>A0A1I2ID72_9GAMM</name>
<dbReference type="AlphaFoldDB" id="A0A1I2ID72"/>
<evidence type="ECO:0000259" key="1">
    <source>
        <dbReference type="Pfam" id="PF07969"/>
    </source>
</evidence>
<dbReference type="Gene3D" id="2.30.40.10">
    <property type="entry name" value="Urease, subunit C, domain 1"/>
    <property type="match status" value="1"/>
</dbReference>
<dbReference type="Proteomes" id="UP000199771">
    <property type="component" value="Unassembled WGS sequence"/>
</dbReference>
<dbReference type="Gene3D" id="3.20.20.140">
    <property type="entry name" value="Metal-dependent hydrolases"/>
    <property type="match status" value="1"/>
</dbReference>
<dbReference type="RefSeq" id="WP_091532259.1">
    <property type="nucleotide sequence ID" value="NZ_FOOC01000003.1"/>
</dbReference>
<proteinExistence type="predicted"/>
<feature type="domain" description="Amidohydrolase 3" evidence="1">
    <location>
        <begin position="481"/>
        <end position="599"/>
    </location>
</feature>
<gene>
    <name evidence="2" type="ORF">SAMN04488120_103188</name>
</gene>
<dbReference type="InterPro" id="IPR032466">
    <property type="entry name" value="Metal_Hydrolase"/>
</dbReference>
<accession>A0A1I2ID72</accession>
<dbReference type="PANTHER" id="PTHR11647">
    <property type="entry name" value="HYDRANTOINASE/DIHYDROPYRIMIDINASE FAMILY MEMBER"/>
    <property type="match status" value="1"/>
</dbReference>
<dbReference type="InterPro" id="IPR011059">
    <property type="entry name" value="Metal-dep_hydrolase_composite"/>
</dbReference>
<protein>
    <submittedName>
        <fullName evidence="2">N-acyl-D-aspartate/D-glutamate deacylase</fullName>
    </submittedName>
</protein>
<evidence type="ECO:0000313" key="3">
    <source>
        <dbReference type="Proteomes" id="UP000199771"/>
    </source>
</evidence>
<reference evidence="2 3" key="1">
    <citation type="submission" date="2016-10" db="EMBL/GenBank/DDBJ databases">
        <authorList>
            <person name="de Groot N.N."/>
        </authorList>
    </citation>
    <scope>NUCLEOTIDE SEQUENCE [LARGE SCALE GENOMIC DNA]</scope>
    <source>
        <strain evidence="2 3">DSM 23609</strain>
    </source>
</reference>
<dbReference type="GO" id="GO:0005829">
    <property type="term" value="C:cytosol"/>
    <property type="evidence" value="ECO:0007669"/>
    <property type="project" value="TreeGrafter"/>
</dbReference>
<dbReference type="Pfam" id="PF07969">
    <property type="entry name" value="Amidohydro_3"/>
    <property type="match status" value="1"/>
</dbReference>
<dbReference type="InterPro" id="IPR050378">
    <property type="entry name" value="Metallo-dep_Hydrolases_sf"/>
</dbReference>
<evidence type="ECO:0000313" key="2">
    <source>
        <dbReference type="EMBL" id="SFF39598.1"/>
    </source>
</evidence>